<proteinExistence type="predicted"/>
<evidence type="ECO:0008006" key="17">
    <source>
        <dbReference type="Google" id="ProtNLM"/>
    </source>
</evidence>
<feature type="domain" description="CFAP65 fourth Ig-like" evidence="10">
    <location>
        <begin position="359"/>
        <end position="450"/>
    </location>
</feature>
<evidence type="ECO:0000256" key="1">
    <source>
        <dbReference type="ARBA" id="ARBA00004230"/>
    </source>
</evidence>
<dbReference type="InterPro" id="IPR053879">
    <property type="entry name" value="HYDIN_VesB_CFA65-like_Ig"/>
</dbReference>
<keyword evidence="16" id="KW-1185">Reference proteome</keyword>
<dbReference type="Proteomes" id="UP000663829">
    <property type="component" value="Unassembled WGS sequence"/>
</dbReference>
<dbReference type="EMBL" id="CAJNOK010001098">
    <property type="protein sequence ID" value="CAF0793327.1"/>
    <property type="molecule type" value="Genomic_DNA"/>
</dbReference>
<feature type="domain" description="HYDIN/VesB/CFA65-like Ig-like" evidence="8">
    <location>
        <begin position="136"/>
        <end position="227"/>
    </location>
</feature>
<evidence type="ECO:0000256" key="3">
    <source>
        <dbReference type="ARBA" id="ARBA00022490"/>
    </source>
</evidence>
<dbReference type="InterPro" id="IPR056344">
    <property type="entry name" value="Ig_CFAP65-like_9th"/>
</dbReference>
<dbReference type="EMBL" id="CAJOBC010000075">
    <property type="protein sequence ID" value="CAF3531674.1"/>
    <property type="molecule type" value="Genomic_DNA"/>
</dbReference>
<dbReference type="InterPro" id="IPR058536">
    <property type="entry name" value="Ig_CFAP65_4th"/>
</dbReference>
<dbReference type="Proteomes" id="UP000677228">
    <property type="component" value="Unassembled WGS sequence"/>
</dbReference>
<dbReference type="GO" id="GO:0031514">
    <property type="term" value="C:motile cilium"/>
    <property type="evidence" value="ECO:0007669"/>
    <property type="project" value="UniProtKB-SubCell"/>
</dbReference>
<gene>
    <name evidence="12" type="ORF">GPM918_LOCUS886</name>
    <name evidence="13" type="ORF">OVA965_LOCUS4253</name>
    <name evidence="14" type="ORF">SRO942_LOCUS886</name>
    <name evidence="15" type="ORF">TMI583_LOCUS4251</name>
</gene>
<reference evidence="12" key="1">
    <citation type="submission" date="2021-02" db="EMBL/GenBank/DDBJ databases">
        <authorList>
            <person name="Nowell W R."/>
        </authorList>
    </citation>
    <scope>NUCLEOTIDE SEQUENCE</scope>
</reference>
<dbReference type="PANTHER" id="PTHR46127">
    <property type="entry name" value="CILIA- AND FLAGELLA-ASSOCIATED PROTEIN 65"/>
    <property type="match status" value="1"/>
</dbReference>
<feature type="domain" description="CFAP65-like ninth Ig-like" evidence="11">
    <location>
        <begin position="1055"/>
        <end position="1267"/>
    </location>
</feature>
<feature type="region of interest" description="Disordered" evidence="7">
    <location>
        <begin position="1743"/>
        <end position="1798"/>
    </location>
</feature>
<dbReference type="EMBL" id="CAJOBA010001098">
    <property type="protein sequence ID" value="CAF3576114.1"/>
    <property type="molecule type" value="Genomic_DNA"/>
</dbReference>
<dbReference type="Proteomes" id="UP000682733">
    <property type="component" value="Unassembled WGS sequence"/>
</dbReference>
<organism evidence="12 16">
    <name type="scientific">Didymodactylos carnosus</name>
    <dbReference type="NCBI Taxonomy" id="1234261"/>
    <lineage>
        <taxon>Eukaryota</taxon>
        <taxon>Metazoa</taxon>
        <taxon>Spiralia</taxon>
        <taxon>Gnathifera</taxon>
        <taxon>Rotifera</taxon>
        <taxon>Eurotatoria</taxon>
        <taxon>Bdelloidea</taxon>
        <taxon>Philodinida</taxon>
        <taxon>Philodinidae</taxon>
        <taxon>Didymodactylos</taxon>
    </lineage>
</organism>
<feature type="region of interest" description="Disordered" evidence="7">
    <location>
        <begin position="1666"/>
        <end position="1686"/>
    </location>
</feature>
<keyword evidence="3" id="KW-0963">Cytoplasm</keyword>
<dbReference type="GO" id="GO:0005737">
    <property type="term" value="C:cytoplasm"/>
    <property type="evidence" value="ECO:0007669"/>
    <property type="project" value="UniProtKB-SubCell"/>
</dbReference>
<dbReference type="InterPro" id="IPR056305">
    <property type="entry name" value="Ig_CFAP65_10th"/>
</dbReference>
<evidence type="ECO:0000256" key="6">
    <source>
        <dbReference type="ARBA" id="ARBA00023273"/>
    </source>
</evidence>
<feature type="compositionally biased region" description="Basic residues" evidence="7">
    <location>
        <begin position="1894"/>
        <end position="1906"/>
    </location>
</feature>
<dbReference type="InterPro" id="IPR052614">
    <property type="entry name" value="CFAP65"/>
</dbReference>
<evidence type="ECO:0000259" key="8">
    <source>
        <dbReference type="Pfam" id="PF22544"/>
    </source>
</evidence>
<feature type="compositionally biased region" description="Polar residues" evidence="7">
    <location>
        <begin position="1914"/>
        <end position="1930"/>
    </location>
</feature>
<dbReference type="Proteomes" id="UP000681722">
    <property type="component" value="Unassembled WGS sequence"/>
</dbReference>
<dbReference type="Pfam" id="PF22544">
    <property type="entry name" value="HYDIN_VesB_CFA65-like_Ig"/>
    <property type="match status" value="1"/>
</dbReference>
<evidence type="ECO:0000259" key="10">
    <source>
        <dbReference type="Pfam" id="PF24507"/>
    </source>
</evidence>
<evidence type="ECO:0000256" key="7">
    <source>
        <dbReference type="SAM" id="MobiDB-lite"/>
    </source>
</evidence>
<dbReference type="Pfam" id="PF24816">
    <property type="entry name" value="Ig_CFAP65__9th"/>
    <property type="match status" value="1"/>
</dbReference>
<keyword evidence="5" id="KW-0969">Cilium</keyword>
<evidence type="ECO:0000313" key="15">
    <source>
        <dbReference type="EMBL" id="CAF3576114.1"/>
    </source>
</evidence>
<comment type="caution">
    <text evidence="12">The sequence shown here is derived from an EMBL/GenBank/DDBJ whole genome shotgun (WGS) entry which is preliminary data.</text>
</comment>
<evidence type="ECO:0000313" key="12">
    <source>
        <dbReference type="EMBL" id="CAF0751952.1"/>
    </source>
</evidence>
<dbReference type="OrthoDB" id="415597at2759"/>
<feature type="domain" description="CFAP65 tenth Ig-like" evidence="9">
    <location>
        <begin position="1271"/>
        <end position="1389"/>
    </location>
</feature>
<dbReference type="PANTHER" id="PTHR46127:SF1">
    <property type="entry name" value="CILIA- AND FLAGELLA-ASSOCIATED PROTEIN 65"/>
    <property type="match status" value="1"/>
</dbReference>
<dbReference type="Pfam" id="PF24291">
    <property type="entry name" value="Ig_CFAP65"/>
    <property type="match status" value="1"/>
</dbReference>
<accession>A0A813P9P5</accession>
<dbReference type="Pfam" id="PF24507">
    <property type="entry name" value="Ig_CFAP65_4th"/>
    <property type="match status" value="1"/>
</dbReference>
<dbReference type="Gene3D" id="2.60.40.10">
    <property type="entry name" value="Immunoglobulins"/>
    <property type="match status" value="9"/>
</dbReference>
<keyword evidence="4" id="KW-0282">Flagellum</keyword>
<evidence type="ECO:0000313" key="13">
    <source>
        <dbReference type="EMBL" id="CAF0793327.1"/>
    </source>
</evidence>
<dbReference type="EMBL" id="CAJNOQ010000075">
    <property type="protein sequence ID" value="CAF0751952.1"/>
    <property type="molecule type" value="Genomic_DNA"/>
</dbReference>
<evidence type="ECO:0000256" key="4">
    <source>
        <dbReference type="ARBA" id="ARBA00022846"/>
    </source>
</evidence>
<name>A0A813P9P5_9BILA</name>
<feature type="compositionally biased region" description="Basic and acidic residues" evidence="7">
    <location>
        <begin position="1778"/>
        <end position="1798"/>
    </location>
</feature>
<evidence type="ECO:0000313" key="16">
    <source>
        <dbReference type="Proteomes" id="UP000663829"/>
    </source>
</evidence>
<dbReference type="InterPro" id="IPR013783">
    <property type="entry name" value="Ig-like_fold"/>
</dbReference>
<evidence type="ECO:0000259" key="11">
    <source>
        <dbReference type="Pfam" id="PF24816"/>
    </source>
</evidence>
<keyword evidence="6" id="KW-0966">Cell projection</keyword>
<evidence type="ECO:0000256" key="2">
    <source>
        <dbReference type="ARBA" id="ARBA00004496"/>
    </source>
</evidence>
<evidence type="ECO:0000259" key="9">
    <source>
        <dbReference type="Pfam" id="PF24291"/>
    </source>
</evidence>
<comment type="subcellular location">
    <subcellularLocation>
        <location evidence="1">Cell projection</location>
        <location evidence="1">Cilium</location>
        <location evidence="1">Flagellum</location>
    </subcellularLocation>
    <subcellularLocation>
        <location evidence="2">Cytoplasm</location>
    </subcellularLocation>
</comment>
<evidence type="ECO:0000256" key="5">
    <source>
        <dbReference type="ARBA" id="ARBA00023069"/>
    </source>
</evidence>
<protein>
    <recommendedName>
        <fullName evidence="17">Coiled-coil domain-containing protein 108</fullName>
    </recommendedName>
</protein>
<sequence>MPGLIRNKQSLNCASADHLNLNPLSIYNGAPKVNWDGVETVKYVAFRNWTPGDNYTEILSLKNLSGRNVQLSYDVPKTRAFQTIYPKRVTLSQGVSFTLPINFQPLEKQQYQDELVVYINNQQKKIQLLGLLPRHKIKIEPSEISFGYCAVQDVYTRTFKIRNIGDLDATIEWDVTEPFIIEPRECSIAPQGHHQFQCVFNPVWALVYKATAVCKYGDTDLIEMTLTGTGKYPHLIVKSDDMNMNNNENVILNFGKVPINVCVKKEFTITNHSAFRVPFKVEHLAGVPPFDVPFYCKQSRGCIEPLAQHTMTMSFEPKTFGQTFRDYFSVLSLSGLVAALVECEGVSLGSQIEINTTKLGFGQVLSNGKTSRILELKNQSSNVAHFEILNPLDSPFHFSVQKGTISGTDKQTIVVTFVPIYPAGYYKIVPILIEHQAPVLVEVYGTCHTDSGKPPVLSEKHVENFKRLCQRHLATYPFEMLTEFITKGKLARDENGALYEAQPDSDTLEAIYNGDSVSLADNNNNQQHLIFPPVTNILDRYTWYIDDGYHGNTNVRSDFVTLSETYFYFDNCSVATENNEWQKSLTVTNQTKGKLVVIWMTNDLYDGTTASTKQSSTFSIFPATCEIPPLKSTAFRIIFRPGVHDKFFEKKFEAYAFYKNQRDFSLVPDYGIMLPTHMEVTCVGNTLLQNHEIIPKCELDRTIVTFPPESDGNPIFQTLTIMNTGTTPFVYRLLIENIDQTCLSIKPNSGYINENDYCIIILKFKPKESLLSHASVYSEKLILRLNDREKFDIPITVFATIEKPHLLFPNDGQIYVLPTCIGLKSETNIKIRSLTRSPVEFSWTIDKQNDNDNQLLIQPAYGTITPYEEKEFIIIYRPKDEGRNNIRARLASWIGEKTYGTEMYQMNLFVSTREGYLKANELHKDLGFVSLGTSIVHDLYLTNGNDCLLRYRLYAKQTTYPVETNKILSSTSNFRGNRIDRTNIDNNDEPLIIDFFPNEGYIDGRAKLRVPLRIHPFSRSTYQLEIFYELLDDNGTCLNDRIFSLCKLTVNGVYPCLAFTDVAGSNNSASLSKSLLWKAFNLKTINRLLAKEPSSLELTYAIFPQTEYHEQKSIKIMGKESEIHMKNVVETNTTDRNDDKKMTEDEQNEAIVFNFNAAPVNSPQSEVHLLLENRGDLDTEWSFLFPKDLQCELEYWARTGDFTEEELAEMKLQDNKIFHINPKKGVLKKHEKVTITFTYKHIFAGQHVLPILFKVGRGRQIMLNLNGVSVEPGEKYVHFYSTTHNLLPVELGKQGAPVQQYELWNGGTVPVHFQVDMQQLEQISTTNYGFWVLDCLTPEGTILPQKSFITQWVFNPLEAREYKFNIKVHLEDLEPAFITFVGSGFDSRDTNIDEYTDNNNTLDTIDNSITLPNETRLKLSDRLASLDVDRFQFGNVPLFTKQRRVTFLTNNSNTDSITFIWHVTNPEQVRLIRIQPVRGKIEPKQSIPIKVTFMAVEAPSFHDIDLVCEVYNESVMNKFDSDVEKWENEIKERWQRFEIDDVEYETLLQGKALDNEKISANGTKSPLPITFQRDTPNFQSSTLQLCKTLPPIVVNYELDESNYDRTKRLRQQRQAISRPPMPIPELLHLAFTARTLVYTEYLETCNNLTEINKYFIDTCLGGDYKHHGEKKRRQDENFSGDEQDIQEEEENVGILTVNIDESDTIKGALSDLIRSLLCDRVFIDSVPKMIAEPIPYFKQLQYTKRKQQITRQSKDTSPRSNEQLSDRSKQHQSQRNRTIKEIEDDKQQQRLLDDSIPEHEQSLTWGDGRLESPTMGDMPYQPYNERRKISSASSYEREENFFSDDINSRKLKENPNFTSLLEDIIENTLWNIIQEAYSNEFSLTARPRLIALPPRKHSNNHHHHRRQNGEENQPKQTIKTPPMITMQSVD</sequence>
<evidence type="ECO:0000313" key="14">
    <source>
        <dbReference type="EMBL" id="CAF3531674.1"/>
    </source>
</evidence>
<feature type="region of interest" description="Disordered" evidence="7">
    <location>
        <begin position="1893"/>
        <end position="1930"/>
    </location>
</feature>